<sequence length="67" mass="7550">MRAGVIGDIKFAVDVKDGQWWKAFQLDPFGAAMRDVARLANDFYYSISSIHFKHPVINVRATAGSEY</sequence>
<proteinExistence type="predicted"/>
<reference evidence="1 2" key="1">
    <citation type="submission" date="2017-09" db="EMBL/GenBank/DDBJ databases">
        <authorList>
            <person name="Varghese N."/>
            <person name="Submissions S."/>
        </authorList>
    </citation>
    <scope>NUCLEOTIDE SEQUENCE [LARGE SCALE GENOMIC DNA]</scope>
    <source>
        <strain evidence="1 2">OK806</strain>
    </source>
</reference>
<accession>A0A7Z7IE55</accession>
<organism evidence="1 2">
    <name type="scientific">Caballeronia arationis</name>
    <dbReference type="NCBI Taxonomy" id="1777142"/>
    <lineage>
        <taxon>Bacteria</taxon>
        <taxon>Pseudomonadati</taxon>
        <taxon>Pseudomonadota</taxon>
        <taxon>Betaproteobacteria</taxon>
        <taxon>Burkholderiales</taxon>
        <taxon>Burkholderiaceae</taxon>
        <taxon>Caballeronia</taxon>
    </lineage>
</organism>
<dbReference type="RefSeq" id="WP_062641791.1">
    <property type="nucleotide sequence ID" value="NZ_FCOG02000120.1"/>
</dbReference>
<evidence type="ECO:0000313" key="1">
    <source>
        <dbReference type="EMBL" id="SOE89118.1"/>
    </source>
</evidence>
<evidence type="ECO:0000313" key="2">
    <source>
        <dbReference type="Proteomes" id="UP000219522"/>
    </source>
</evidence>
<protein>
    <submittedName>
        <fullName evidence="1">Uncharacterized protein</fullName>
    </submittedName>
</protein>
<dbReference type="AlphaFoldDB" id="A0A7Z7IE55"/>
<name>A0A7Z7IE55_9BURK</name>
<dbReference type="Proteomes" id="UP000219522">
    <property type="component" value="Unassembled WGS sequence"/>
</dbReference>
<comment type="caution">
    <text evidence="1">The sequence shown here is derived from an EMBL/GenBank/DDBJ whole genome shotgun (WGS) entry which is preliminary data.</text>
</comment>
<dbReference type="EMBL" id="OCSU01000003">
    <property type="protein sequence ID" value="SOE89118.1"/>
    <property type="molecule type" value="Genomic_DNA"/>
</dbReference>
<gene>
    <name evidence="1" type="ORF">SAMN05446927_7780</name>
</gene>
<keyword evidence="2" id="KW-1185">Reference proteome</keyword>